<dbReference type="PROSITE" id="PS50297">
    <property type="entry name" value="ANK_REP_REGION"/>
    <property type="match status" value="1"/>
</dbReference>
<evidence type="ECO:0000256" key="1">
    <source>
        <dbReference type="ARBA" id="ARBA00022737"/>
    </source>
</evidence>
<evidence type="ECO:0000256" key="3">
    <source>
        <dbReference type="PROSITE-ProRule" id="PRU00023"/>
    </source>
</evidence>
<evidence type="ECO:0000313" key="6">
    <source>
        <dbReference type="Proteomes" id="UP000184330"/>
    </source>
</evidence>
<keyword evidence="4" id="KW-0812">Transmembrane</keyword>
<sequence>MPLSFLAHTPSTAALHLALCSSSTWSDFTNNFASDIAPLLTLFGEQVTKKFLSESTSFFDNIIFGMAPMGILTAVVSAIRVYGSPSLKAIIGRAQEPHGVAGAELCSSTSRDVCEMWSEGGICRVFGRPKILEFFYKPGKKDFYPVFSEDMTEKETETPAVCNLYQLVCFLDGLGCPHRKNMSSDGPGKPSASSCDEKYGEWAEVDETSSINPPSCVEGATMEPPRSRFAPYPNLSLNIGILTTPPYLLPLVAGFATILQLSFFGFVTWVRFYQPRLYGTQGRPATWSFWICVASSNTIMFWLQPGDQRVGDQQFNAFAHHADKETYITSWKDLSDTPCFAPLTVLFSNLSAFGGLHGSVALYQIVTTLLMSVIRALLRFRRLKPKENELRDKGANIEGHELDWQATQLLRDKLKVNHSSWRIDEGDLMQDVSATNLPDDIVKSYKASENQVELIQPGNTARKFTGANISRPGCALDKITISAGKFVTADATNGPERLLYGLRLRRSPTLDSESWKSGCHAANAAVDLVFRIDRSDETHNHSKLLPLFRARLAYMTGDGIVGVQPKWESEARLVAAKLQLSIQSFANYVFSGDMPVKGKWLDVESLVWTTFCQWGSPGIAREQHPLPRNPRLSFLMFRYSREWKIDKHLLEAVTSLSVWFDKKSESASQDFRNKALLMGNSDSDNVFSTMKAWIPSGNLQRILSIFLSRLADIMEPLDIAEESRVSSTGSFMPAADTERISSARLPGLRNAHVNAMAKIFVDSGLGSDDEALMCIVPVLLGANVLPPYEDAIGLLRASARELVRTRDYPRAERILKRALNLAREHAQIRTEVLLEIGSIYRIALRRYETEEFAKAGLAQMSTFGAACSRHFDQNHNEDEKGYTKILELTKNGWPTMYEFSLPEKIITTRYGELWSFALSGKFGKGGIPQTMEEALNAIRGDKGDPESALGLVMSDFVEKRAVKAGDRWRLLCASISANCVEIIEDILRVWPRTLIKLYEDEGGSIAPLSLALRENCDIRVIKTILEFEGPDLDVDDDTHRTALQHAIVLQRFDAIELLLANGADVNKSSGIGWTAVFYSISSEDSNPTTQEDTQRILPLLMSKGARLDATIDGNLTLFQKAIRVKNATAVRILYNTKANQPMMTLHDILRNKETDIVLGFLAASRTRTDLDEVDNSMHDVECKGGQIFKDLGLWPVQSAAGTPLHVAIDNEQADVVNKILKASTGAINMKIEGMLGCALVLACFKGNYAIVKTLCDNATPPLSAAGPIGSAIAVAVAGACGDVARGDVVILSALTGKFGLSPNDGQIELGPPLVLACTMGNYAVTEFLLQREADPNVKGKNGMTPLLSVILGTSQDPEKNPRKDDLKIIKLLLRGVQIQRGQAPTIRRLLRPVIKYVR</sequence>
<dbReference type="InterPro" id="IPR036770">
    <property type="entry name" value="Ankyrin_rpt-contain_sf"/>
</dbReference>
<dbReference type="PROSITE" id="PS50088">
    <property type="entry name" value="ANK_REPEAT"/>
    <property type="match status" value="1"/>
</dbReference>
<dbReference type="STRING" id="576137.A0A1L7XWZ3"/>
<reference evidence="5 6" key="1">
    <citation type="submission" date="2016-03" db="EMBL/GenBank/DDBJ databases">
        <authorList>
            <person name="Ploux O."/>
        </authorList>
    </citation>
    <scope>NUCLEOTIDE SEQUENCE [LARGE SCALE GENOMIC DNA]</scope>
    <source>
        <strain evidence="5 6">UAMH 11012</strain>
    </source>
</reference>
<dbReference type="SUPFAM" id="SSF48403">
    <property type="entry name" value="Ankyrin repeat"/>
    <property type="match status" value="1"/>
</dbReference>
<dbReference type="Gene3D" id="1.25.40.20">
    <property type="entry name" value="Ankyrin repeat-containing domain"/>
    <property type="match status" value="2"/>
</dbReference>
<evidence type="ECO:0000256" key="4">
    <source>
        <dbReference type="SAM" id="Phobius"/>
    </source>
</evidence>
<proteinExistence type="predicted"/>
<keyword evidence="2 3" id="KW-0040">ANK repeat</keyword>
<dbReference type="PANTHER" id="PTHR24198:SF165">
    <property type="entry name" value="ANKYRIN REPEAT-CONTAINING PROTEIN-RELATED"/>
    <property type="match status" value="1"/>
</dbReference>
<dbReference type="SMART" id="SM00248">
    <property type="entry name" value="ANK"/>
    <property type="match status" value="7"/>
</dbReference>
<protein>
    <submittedName>
        <fullName evidence="5">Uncharacterized protein</fullName>
    </submittedName>
</protein>
<organism evidence="5 6">
    <name type="scientific">Phialocephala subalpina</name>
    <dbReference type="NCBI Taxonomy" id="576137"/>
    <lineage>
        <taxon>Eukaryota</taxon>
        <taxon>Fungi</taxon>
        <taxon>Dikarya</taxon>
        <taxon>Ascomycota</taxon>
        <taxon>Pezizomycotina</taxon>
        <taxon>Leotiomycetes</taxon>
        <taxon>Helotiales</taxon>
        <taxon>Mollisiaceae</taxon>
        <taxon>Phialocephala</taxon>
        <taxon>Phialocephala fortinii species complex</taxon>
    </lineage>
</organism>
<dbReference type="Pfam" id="PF00023">
    <property type="entry name" value="Ank"/>
    <property type="match status" value="1"/>
</dbReference>
<evidence type="ECO:0000256" key="2">
    <source>
        <dbReference type="ARBA" id="ARBA00023043"/>
    </source>
</evidence>
<dbReference type="PANTHER" id="PTHR24198">
    <property type="entry name" value="ANKYRIN REPEAT AND PROTEIN KINASE DOMAIN-CONTAINING PROTEIN"/>
    <property type="match status" value="1"/>
</dbReference>
<keyword evidence="1" id="KW-0677">Repeat</keyword>
<dbReference type="InterPro" id="IPR002110">
    <property type="entry name" value="Ankyrin_rpt"/>
</dbReference>
<accession>A0A1L7XWZ3</accession>
<gene>
    <name evidence="5" type="ORF">PAC_19464</name>
</gene>
<dbReference type="EMBL" id="FJOG01000073">
    <property type="protein sequence ID" value="CZR69564.1"/>
    <property type="molecule type" value="Genomic_DNA"/>
</dbReference>
<feature type="repeat" description="ANK" evidence="3">
    <location>
        <begin position="1038"/>
        <end position="1070"/>
    </location>
</feature>
<dbReference type="Pfam" id="PF12796">
    <property type="entry name" value="Ank_2"/>
    <property type="match status" value="1"/>
</dbReference>
<evidence type="ECO:0000313" key="5">
    <source>
        <dbReference type="EMBL" id="CZR69564.1"/>
    </source>
</evidence>
<keyword evidence="4" id="KW-1133">Transmembrane helix</keyword>
<dbReference type="OrthoDB" id="194358at2759"/>
<keyword evidence="6" id="KW-1185">Reference proteome</keyword>
<feature type="transmembrane region" description="Helical" evidence="4">
    <location>
        <begin position="247"/>
        <end position="273"/>
    </location>
</feature>
<name>A0A1L7XWZ3_9HELO</name>
<keyword evidence="4" id="KW-0472">Membrane</keyword>
<dbReference type="Proteomes" id="UP000184330">
    <property type="component" value="Unassembled WGS sequence"/>
</dbReference>